<gene>
    <name evidence="1" type="ORF">H0194_04685</name>
</gene>
<dbReference type="KEGG" id="cik:H0194_04685"/>
<dbReference type="EMBL" id="CP059404">
    <property type="protein sequence ID" value="QNE90277.1"/>
    <property type="molecule type" value="Genomic_DNA"/>
</dbReference>
<evidence type="ECO:0000313" key="1">
    <source>
        <dbReference type="EMBL" id="QNE90277.1"/>
    </source>
</evidence>
<proteinExistence type="predicted"/>
<organism evidence="1 2">
    <name type="scientific">Corynebacterium incognita</name>
    <dbReference type="NCBI Taxonomy" id="2754725"/>
    <lineage>
        <taxon>Bacteria</taxon>
        <taxon>Bacillati</taxon>
        <taxon>Actinomycetota</taxon>
        <taxon>Actinomycetes</taxon>
        <taxon>Mycobacteriales</taxon>
        <taxon>Corynebacteriaceae</taxon>
        <taxon>Corynebacterium</taxon>
    </lineage>
</organism>
<protein>
    <submittedName>
        <fullName evidence="1">Uncharacterized protein</fullName>
    </submittedName>
</protein>
<dbReference type="AlphaFoldDB" id="A0A7G7CRR1"/>
<sequence>MLTFTIAGMQYEYAVEARCQEDGQWHRVTEWTPDPNPYKPGHGPRNNERIVRRLVGPVEEVN</sequence>
<keyword evidence="2" id="KW-1185">Reference proteome</keyword>
<dbReference type="Proteomes" id="UP000515743">
    <property type="component" value="Chromosome"/>
</dbReference>
<reference evidence="1 2" key="1">
    <citation type="submission" date="2020-07" db="EMBL/GenBank/DDBJ databases">
        <title>Complete genome and description of Corynebacterium incognita strain Marseille-Q3630 sp. nov.</title>
        <authorList>
            <person name="Boxberger M."/>
        </authorList>
    </citation>
    <scope>NUCLEOTIDE SEQUENCE [LARGE SCALE GENOMIC DNA]</scope>
    <source>
        <strain evidence="1 2">Marseille-Q3630</strain>
    </source>
</reference>
<evidence type="ECO:0000313" key="2">
    <source>
        <dbReference type="Proteomes" id="UP000515743"/>
    </source>
</evidence>
<dbReference type="RefSeq" id="WP_185176650.1">
    <property type="nucleotide sequence ID" value="NZ_CP059404.1"/>
</dbReference>
<name>A0A7G7CRR1_9CORY</name>
<accession>A0A7G7CRR1</accession>